<dbReference type="InterPro" id="IPR001610">
    <property type="entry name" value="PAC"/>
</dbReference>
<evidence type="ECO:0000256" key="5">
    <source>
        <dbReference type="ARBA" id="ARBA00022553"/>
    </source>
</evidence>
<evidence type="ECO:0000256" key="2">
    <source>
        <dbReference type="ARBA" id="ARBA00004651"/>
    </source>
</evidence>
<accession>A0A8J6TJH3</accession>
<dbReference type="PIRSF" id="PIRSF036431">
    <property type="entry name" value="STHK_DctB"/>
    <property type="match status" value="1"/>
</dbReference>
<evidence type="ECO:0000256" key="7">
    <source>
        <dbReference type="ARBA" id="ARBA00022692"/>
    </source>
</evidence>
<keyword evidence="11 15" id="KW-1133">Transmembrane helix</keyword>
<name>A0A8J6TJH3_9BACT</name>
<dbReference type="NCBIfam" id="TIGR00229">
    <property type="entry name" value="sensory_box"/>
    <property type="match status" value="1"/>
</dbReference>
<comment type="subcellular location">
    <subcellularLocation>
        <location evidence="2">Cell membrane</location>
        <topology evidence="2">Multi-pass membrane protein</topology>
    </subcellularLocation>
</comment>
<feature type="domain" description="Histidine kinase" evidence="16">
    <location>
        <begin position="525"/>
        <end position="724"/>
    </location>
</feature>
<feature type="transmembrane region" description="Helical" evidence="15">
    <location>
        <begin position="300"/>
        <end position="320"/>
    </location>
</feature>
<dbReference type="InterPro" id="IPR004358">
    <property type="entry name" value="Sig_transdc_His_kin-like_C"/>
</dbReference>
<evidence type="ECO:0000256" key="6">
    <source>
        <dbReference type="ARBA" id="ARBA00022679"/>
    </source>
</evidence>
<feature type="non-terminal residue" evidence="18">
    <location>
        <position position="724"/>
    </location>
</feature>
<evidence type="ECO:0000256" key="11">
    <source>
        <dbReference type="ARBA" id="ARBA00022989"/>
    </source>
</evidence>
<dbReference type="InterPro" id="IPR000014">
    <property type="entry name" value="PAS"/>
</dbReference>
<dbReference type="CDD" id="cd00130">
    <property type="entry name" value="PAS"/>
    <property type="match status" value="1"/>
</dbReference>
<protein>
    <recommendedName>
        <fullName evidence="3">histidine kinase</fullName>
        <ecNumber evidence="3">2.7.13.3</ecNumber>
    </recommendedName>
</protein>
<sequence>MKLRIILIVLSLMAFLSAGTGGYLYYSSVKNSAFEEADRQAAFHTETIKSHLSFFLYENLNSVRALAGLQELPQALSKKDEDSLLRVNSILDHFKNIYKADVCYLIDRDGNTIASSNRNASDSFVGQNYAFRPYFQHAIKGDPFIYLGYMALGVTSGRRGIYYSHSVYEDGQDTPVGVAVIKAPIDPMEREFVKDYEGIVMLTDPHGIVFISNRNELILHTLSKLSPEEITQIKRYRQFGEGPWNWTGLNMIDETHAIDSLGNKYLFHKLAMDNYPGWNLIFLSDIKSILKRVSRPLIKISGYLILIWCAFIGLAVFILYKKANSEIDQRKKAEKALRKAHSDLEKRVEERTADLTKSVDELQKEIVERERAEEALCGSEEKYRTLTDNLSVGVFRTTPGPKGNYIEVNAAYTKMFGFDNKEALLSFYAYDLYQNPHDRDRFSKKMLKDGTVSNEEIMLKRSDGAPFVGSVSAVAVKDDNGKARYYDGILEDITELRQAKEEAQKRREEMAHLGRVASMGELSASLAHELNQPLTAIMSNAQAALRLIAGDAPDLDEVRDILSDIVADDRRAGQVIQRLRSLFRKGEFERVEVNINDLVQEVVSLIKSEAIIRNVSIETTLGRSLPPLLGDRIHIQQVIINFILNASEAMTDVDDAPRKIIISTIKEDEQWVKVGIRDSGIGILEDNFNQIIEPFYTTKPEGMGMGLSINRSIIDAHSGLLWAE</sequence>
<dbReference type="EMBL" id="JACNIG010000093">
    <property type="protein sequence ID" value="MBC8430924.1"/>
    <property type="molecule type" value="Genomic_DNA"/>
</dbReference>
<evidence type="ECO:0000256" key="8">
    <source>
        <dbReference type="ARBA" id="ARBA00022741"/>
    </source>
</evidence>
<dbReference type="Pfam" id="PF00512">
    <property type="entry name" value="HisKA"/>
    <property type="match status" value="1"/>
</dbReference>
<keyword evidence="5" id="KW-0597">Phosphoprotein</keyword>
<dbReference type="SUPFAM" id="SSF103190">
    <property type="entry name" value="Sensory domain-like"/>
    <property type="match status" value="1"/>
</dbReference>
<dbReference type="SMART" id="SM00387">
    <property type="entry name" value="HATPase_c"/>
    <property type="match status" value="1"/>
</dbReference>
<dbReference type="InterPro" id="IPR036097">
    <property type="entry name" value="HisK_dim/P_sf"/>
</dbReference>
<dbReference type="PROSITE" id="PS50109">
    <property type="entry name" value="HIS_KIN"/>
    <property type="match status" value="1"/>
</dbReference>
<keyword evidence="8" id="KW-0547">Nucleotide-binding</keyword>
<dbReference type="SMART" id="SM00086">
    <property type="entry name" value="PAC"/>
    <property type="match status" value="1"/>
</dbReference>
<dbReference type="SUPFAM" id="SSF55785">
    <property type="entry name" value="PYP-like sensor domain (PAS domain)"/>
    <property type="match status" value="1"/>
</dbReference>
<evidence type="ECO:0000256" key="13">
    <source>
        <dbReference type="ARBA" id="ARBA00023136"/>
    </source>
</evidence>
<proteinExistence type="predicted"/>
<keyword evidence="12" id="KW-0902">Two-component regulatory system</keyword>
<feature type="coiled-coil region" evidence="14">
    <location>
        <begin position="486"/>
        <end position="516"/>
    </location>
</feature>
<dbReference type="Gene3D" id="3.30.450.20">
    <property type="entry name" value="PAS domain"/>
    <property type="match status" value="3"/>
</dbReference>
<evidence type="ECO:0000256" key="12">
    <source>
        <dbReference type="ARBA" id="ARBA00023012"/>
    </source>
</evidence>
<evidence type="ECO:0000313" key="19">
    <source>
        <dbReference type="Proteomes" id="UP000605201"/>
    </source>
</evidence>
<reference evidence="18 19" key="1">
    <citation type="submission" date="2020-08" db="EMBL/GenBank/DDBJ databases">
        <title>Bridging the membrane lipid divide: bacteria of the FCB group superphylum have the potential to synthesize archaeal ether lipids.</title>
        <authorList>
            <person name="Villanueva L."/>
            <person name="Von Meijenfeldt F.A.B."/>
            <person name="Westbye A.B."/>
            <person name="Yadav S."/>
            <person name="Hopmans E.C."/>
            <person name="Dutilh B.E."/>
            <person name="Sinninghe Damste J.S."/>
        </authorList>
    </citation>
    <scope>NUCLEOTIDE SEQUENCE [LARGE SCALE GENOMIC DNA]</scope>
    <source>
        <strain evidence="18">NIOZ-UU17</strain>
    </source>
</reference>
<comment type="caution">
    <text evidence="18">The sequence shown here is derived from an EMBL/GenBank/DDBJ whole genome shotgun (WGS) entry which is preliminary data.</text>
</comment>
<keyword evidence="13 15" id="KW-0472">Membrane</keyword>
<dbReference type="Gene3D" id="3.30.565.10">
    <property type="entry name" value="Histidine kinase-like ATPase, C-terminal domain"/>
    <property type="match status" value="1"/>
</dbReference>
<dbReference type="Pfam" id="PF13426">
    <property type="entry name" value="PAS_9"/>
    <property type="match status" value="1"/>
</dbReference>
<dbReference type="GO" id="GO:0000155">
    <property type="term" value="F:phosphorelay sensor kinase activity"/>
    <property type="evidence" value="ECO:0007669"/>
    <property type="project" value="InterPro"/>
</dbReference>
<comment type="catalytic activity">
    <reaction evidence="1">
        <text>ATP + protein L-histidine = ADP + protein N-phospho-L-histidine.</text>
        <dbReference type="EC" id="2.7.13.3"/>
    </reaction>
</comment>
<dbReference type="SMART" id="SM00388">
    <property type="entry name" value="HisKA"/>
    <property type="match status" value="1"/>
</dbReference>
<gene>
    <name evidence="18" type="ORF">H8D96_03295</name>
</gene>
<evidence type="ECO:0000259" key="17">
    <source>
        <dbReference type="PROSITE" id="PS50113"/>
    </source>
</evidence>
<dbReference type="InterPro" id="IPR003594">
    <property type="entry name" value="HATPase_dom"/>
</dbReference>
<feature type="coiled-coil region" evidence="14">
    <location>
        <begin position="345"/>
        <end position="372"/>
    </location>
</feature>
<dbReference type="AlphaFoldDB" id="A0A8J6TJH3"/>
<evidence type="ECO:0000259" key="16">
    <source>
        <dbReference type="PROSITE" id="PS50109"/>
    </source>
</evidence>
<organism evidence="18 19">
    <name type="scientific">Candidatus Desulfatibia vada</name>
    <dbReference type="NCBI Taxonomy" id="2841696"/>
    <lineage>
        <taxon>Bacteria</taxon>
        <taxon>Pseudomonadati</taxon>
        <taxon>Thermodesulfobacteriota</taxon>
        <taxon>Desulfobacteria</taxon>
        <taxon>Desulfobacterales</taxon>
        <taxon>Desulfobacterales incertae sedis</taxon>
        <taxon>Candidatus Desulfatibia</taxon>
    </lineage>
</organism>
<dbReference type="GO" id="GO:0005524">
    <property type="term" value="F:ATP binding"/>
    <property type="evidence" value="ECO:0007669"/>
    <property type="project" value="UniProtKB-KW"/>
</dbReference>
<dbReference type="PANTHER" id="PTHR43065:SF10">
    <property type="entry name" value="PEROXIDE STRESS-ACTIVATED HISTIDINE KINASE MAK3"/>
    <property type="match status" value="1"/>
</dbReference>
<keyword evidence="9" id="KW-0418">Kinase</keyword>
<dbReference type="Pfam" id="PF02743">
    <property type="entry name" value="dCache_1"/>
    <property type="match status" value="1"/>
</dbReference>
<evidence type="ECO:0000313" key="18">
    <source>
        <dbReference type="EMBL" id="MBC8430924.1"/>
    </source>
</evidence>
<dbReference type="InterPro" id="IPR017055">
    <property type="entry name" value="Sig_transdc_His_kinase_DctB"/>
</dbReference>
<evidence type="ECO:0000256" key="4">
    <source>
        <dbReference type="ARBA" id="ARBA00022475"/>
    </source>
</evidence>
<dbReference type="InterPro" id="IPR000700">
    <property type="entry name" value="PAS-assoc_C"/>
</dbReference>
<dbReference type="InterPro" id="IPR035965">
    <property type="entry name" value="PAS-like_dom_sf"/>
</dbReference>
<dbReference type="InterPro" id="IPR033479">
    <property type="entry name" value="dCache_1"/>
</dbReference>
<evidence type="ECO:0000256" key="10">
    <source>
        <dbReference type="ARBA" id="ARBA00022840"/>
    </source>
</evidence>
<dbReference type="PROSITE" id="PS50113">
    <property type="entry name" value="PAC"/>
    <property type="match status" value="1"/>
</dbReference>
<dbReference type="GO" id="GO:0005886">
    <property type="term" value="C:plasma membrane"/>
    <property type="evidence" value="ECO:0007669"/>
    <property type="project" value="UniProtKB-SubCell"/>
</dbReference>
<dbReference type="Gene3D" id="1.10.287.130">
    <property type="match status" value="1"/>
</dbReference>
<dbReference type="Pfam" id="PF02518">
    <property type="entry name" value="HATPase_c"/>
    <property type="match status" value="1"/>
</dbReference>
<evidence type="ECO:0000256" key="1">
    <source>
        <dbReference type="ARBA" id="ARBA00000085"/>
    </source>
</evidence>
<dbReference type="CDD" id="cd12914">
    <property type="entry name" value="PDC1_DGC_like"/>
    <property type="match status" value="1"/>
</dbReference>
<dbReference type="Proteomes" id="UP000605201">
    <property type="component" value="Unassembled WGS sequence"/>
</dbReference>
<keyword evidence="7 15" id="KW-0812">Transmembrane</keyword>
<dbReference type="SUPFAM" id="SSF47384">
    <property type="entry name" value="Homodimeric domain of signal transducing histidine kinase"/>
    <property type="match status" value="1"/>
</dbReference>
<evidence type="ECO:0000256" key="3">
    <source>
        <dbReference type="ARBA" id="ARBA00012438"/>
    </source>
</evidence>
<keyword evidence="4" id="KW-1003">Cell membrane</keyword>
<evidence type="ECO:0000256" key="14">
    <source>
        <dbReference type="SAM" id="Coils"/>
    </source>
</evidence>
<feature type="domain" description="PAC" evidence="17">
    <location>
        <begin position="453"/>
        <end position="505"/>
    </location>
</feature>
<dbReference type="SUPFAM" id="SSF55874">
    <property type="entry name" value="ATPase domain of HSP90 chaperone/DNA topoisomerase II/histidine kinase"/>
    <property type="match status" value="1"/>
</dbReference>
<keyword evidence="14" id="KW-0175">Coiled coil</keyword>
<dbReference type="CDD" id="cd00082">
    <property type="entry name" value="HisKA"/>
    <property type="match status" value="1"/>
</dbReference>
<evidence type="ECO:0000256" key="9">
    <source>
        <dbReference type="ARBA" id="ARBA00022777"/>
    </source>
</evidence>
<dbReference type="InterPro" id="IPR003661">
    <property type="entry name" value="HisK_dim/P_dom"/>
</dbReference>
<dbReference type="InterPro" id="IPR036890">
    <property type="entry name" value="HATPase_C_sf"/>
</dbReference>
<keyword evidence="6" id="KW-0808">Transferase</keyword>
<evidence type="ECO:0000256" key="15">
    <source>
        <dbReference type="SAM" id="Phobius"/>
    </source>
</evidence>
<keyword evidence="10" id="KW-0067">ATP-binding</keyword>
<dbReference type="PRINTS" id="PR00344">
    <property type="entry name" value="BCTRLSENSOR"/>
</dbReference>
<dbReference type="PANTHER" id="PTHR43065">
    <property type="entry name" value="SENSOR HISTIDINE KINASE"/>
    <property type="match status" value="1"/>
</dbReference>
<dbReference type="EC" id="2.7.13.3" evidence="3"/>
<dbReference type="InterPro" id="IPR005467">
    <property type="entry name" value="His_kinase_dom"/>
</dbReference>
<dbReference type="InterPro" id="IPR029151">
    <property type="entry name" value="Sensor-like_sf"/>
</dbReference>